<feature type="domain" description="Helicase ATP-binding" evidence="2">
    <location>
        <begin position="305"/>
        <end position="467"/>
    </location>
</feature>
<feature type="domain" description="Helicase C-terminal" evidence="3">
    <location>
        <begin position="548"/>
        <end position="714"/>
    </location>
</feature>
<dbReference type="InterPro" id="IPR038718">
    <property type="entry name" value="SNF2-like_sf"/>
</dbReference>
<reference evidence="4" key="1">
    <citation type="submission" date="2020-06" db="EMBL/GenBank/DDBJ databases">
        <authorList>
            <consortium name="Plant Systems Biology data submission"/>
        </authorList>
    </citation>
    <scope>NUCLEOTIDE SEQUENCE</scope>
    <source>
        <strain evidence="4">D6</strain>
    </source>
</reference>
<organism evidence="4 5">
    <name type="scientific">Seminavis robusta</name>
    <dbReference type="NCBI Taxonomy" id="568900"/>
    <lineage>
        <taxon>Eukaryota</taxon>
        <taxon>Sar</taxon>
        <taxon>Stramenopiles</taxon>
        <taxon>Ochrophyta</taxon>
        <taxon>Bacillariophyta</taxon>
        <taxon>Bacillariophyceae</taxon>
        <taxon>Bacillariophycidae</taxon>
        <taxon>Naviculales</taxon>
        <taxon>Naviculaceae</taxon>
        <taxon>Seminavis</taxon>
    </lineage>
</organism>
<dbReference type="PROSITE" id="PS51194">
    <property type="entry name" value="HELICASE_CTER"/>
    <property type="match status" value="1"/>
</dbReference>
<keyword evidence="1" id="KW-0378">Hydrolase</keyword>
<dbReference type="SMART" id="SM00487">
    <property type="entry name" value="DEXDc"/>
    <property type="match status" value="1"/>
</dbReference>
<sequence length="736" mass="84579">MAMLQCGRLALSTVRVRCPLTKLWSSRATRCAVHPVATWQRHDFGSAVQRSLSTRQRENQTFVVPSINDPVAIIPQWADCIWWEDSERVELVKECRVEKKYFFQLIDIYNQYNALDFDRNKKEWYIRLDDLPDFFGAGKVVELREKLRRLNFDLGRFPFFETEDEVSRAVEGIHFRFKTDVVAIVLSGKDFLIICPARNKDIEDVITQQLTGVIEHTTSAAVPLHYNQHVETTEAYRTLDVWLVAELLERLEGHLEVSLVVCPDTQLSLDRRHHYKSSLQEPIPRLKTLMPPGFTLFPHQNEGVRFLQNNNGLGILADEMGLGKTATTLAYLALEGKRAVVVCPKNVREVWEDDAVKKFPTFFEGRTVRLGVDRKERNHETEDRLSRARLAIVNYEAFDKFLSAILNAKFHCLVLDESHLVKNPKTKRTKVVLECKDGFEHRILLSGTPLKKGVYDMLTQLHIVTGDGMDEIPDRCPGALWNWMKERGVYLKRTIAEEMPHLPFDEPQLVFVKMEAKGDPFEEVAEVNILKIVLKRLLESALGKVTDTCEQAIKLLREEPGSKAIIFTERKVCLRKIFSYLEELEPGIASAHDGDLGTSERDRTIDDFRDPNSPKRILVSTRHSLAAGVNLQCANIVLFNDLPWSPAEIAQAAGRVKRLNQRKQVQVLWMVATDTGGNYCFDENLMYILQRKFELQLQYAEGKNVLSEQDQKWMNKGVSMHEIAGIQKPIKKRQKR</sequence>
<dbReference type="CDD" id="cd17919">
    <property type="entry name" value="DEXHc_Snf"/>
    <property type="match status" value="1"/>
</dbReference>
<protein>
    <submittedName>
        <fullName evidence="4">Regulator of chromatin subfamily A-like protein 1</fullName>
    </submittedName>
</protein>
<accession>A0A9N8D8J4</accession>
<dbReference type="Gene3D" id="3.40.50.300">
    <property type="entry name" value="P-loop containing nucleotide triphosphate hydrolases"/>
    <property type="match status" value="1"/>
</dbReference>
<dbReference type="InterPro" id="IPR000330">
    <property type="entry name" value="SNF2_N"/>
</dbReference>
<dbReference type="GO" id="GO:0016787">
    <property type="term" value="F:hydrolase activity"/>
    <property type="evidence" value="ECO:0007669"/>
    <property type="project" value="UniProtKB-KW"/>
</dbReference>
<dbReference type="InterPro" id="IPR049730">
    <property type="entry name" value="SNF2/RAD54-like_C"/>
</dbReference>
<comment type="caution">
    <text evidence="4">The sequence shown here is derived from an EMBL/GenBank/DDBJ whole genome shotgun (WGS) entry which is preliminary data.</text>
</comment>
<dbReference type="GO" id="GO:0005524">
    <property type="term" value="F:ATP binding"/>
    <property type="evidence" value="ECO:0007669"/>
    <property type="project" value="InterPro"/>
</dbReference>
<dbReference type="AlphaFoldDB" id="A0A9N8D8J4"/>
<dbReference type="SMART" id="SM00490">
    <property type="entry name" value="HELICc"/>
    <property type="match status" value="1"/>
</dbReference>
<dbReference type="Proteomes" id="UP001153069">
    <property type="component" value="Unassembled WGS sequence"/>
</dbReference>
<dbReference type="EMBL" id="CAICTM010000031">
    <property type="protein sequence ID" value="CAB9498084.1"/>
    <property type="molecule type" value="Genomic_DNA"/>
</dbReference>
<dbReference type="Pfam" id="PF00176">
    <property type="entry name" value="SNF2-rel_dom"/>
    <property type="match status" value="1"/>
</dbReference>
<dbReference type="InterPro" id="IPR014001">
    <property type="entry name" value="Helicase_ATP-bd"/>
</dbReference>
<dbReference type="Gene3D" id="3.40.50.10810">
    <property type="entry name" value="Tandem AAA-ATPase domain"/>
    <property type="match status" value="1"/>
</dbReference>
<evidence type="ECO:0000259" key="3">
    <source>
        <dbReference type="PROSITE" id="PS51194"/>
    </source>
</evidence>
<dbReference type="CDD" id="cd18793">
    <property type="entry name" value="SF2_C_SNF"/>
    <property type="match status" value="1"/>
</dbReference>
<dbReference type="PROSITE" id="PS51192">
    <property type="entry name" value="HELICASE_ATP_BIND_1"/>
    <property type="match status" value="1"/>
</dbReference>
<keyword evidence="5" id="KW-1185">Reference proteome</keyword>
<dbReference type="PANTHER" id="PTHR45766:SF6">
    <property type="entry name" value="SWI_SNF-RELATED MATRIX-ASSOCIATED ACTIN-DEPENDENT REGULATOR OF CHROMATIN SUBFAMILY A-LIKE PROTEIN 1"/>
    <property type="match status" value="1"/>
</dbReference>
<dbReference type="InterPro" id="IPR001650">
    <property type="entry name" value="Helicase_C-like"/>
</dbReference>
<evidence type="ECO:0000313" key="4">
    <source>
        <dbReference type="EMBL" id="CAB9498084.1"/>
    </source>
</evidence>
<dbReference type="PANTHER" id="PTHR45766">
    <property type="entry name" value="DNA ANNEALING HELICASE AND ENDONUCLEASE ZRANB3 FAMILY MEMBER"/>
    <property type="match status" value="1"/>
</dbReference>
<evidence type="ECO:0000256" key="1">
    <source>
        <dbReference type="ARBA" id="ARBA00022801"/>
    </source>
</evidence>
<proteinExistence type="predicted"/>
<evidence type="ECO:0000313" key="5">
    <source>
        <dbReference type="Proteomes" id="UP001153069"/>
    </source>
</evidence>
<dbReference type="InterPro" id="IPR027417">
    <property type="entry name" value="P-loop_NTPase"/>
</dbReference>
<dbReference type="OrthoDB" id="3270319at2759"/>
<dbReference type="SUPFAM" id="SSF52540">
    <property type="entry name" value="P-loop containing nucleoside triphosphate hydrolases"/>
    <property type="match status" value="2"/>
</dbReference>
<gene>
    <name evidence="4" type="ORF">SEMRO_31_G020250.1</name>
</gene>
<dbReference type="Pfam" id="PF00271">
    <property type="entry name" value="Helicase_C"/>
    <property type="match status" value="1"/>
</dbReference>
<evidence type="ECO:0000259" key="2">
    <source>
        <dbReference type="PROSITE" id="PS51192"/>
    </source>
</evidence>
<name>A0A9N8D8J4_9STRA</name>